<keyword evidence="3" id="KW-1185">Reference proteome</keyword>
<dbReference type="Proteomes" id="UP000075320">
    <property type="component" value="Unassembled WGS sequence"/>
</dbReference>
<evidence type="ECO:0000313" key="3">
    <source>
        <dbReference type="Proteomes" id="UP000075320"/>
    </source>
</evidence>
<dbReference type="EMBL" id="LUKE01000002">
    <property type="protein sequence ID" value="KYG64781.1"/>
    <property type="molecule type" value="Genomic_DNA"/>
</dbReference>
<evidence type="ECO:0000256" key="1">
    <source>
        <dbReference type="SAM" id="SignalP"/>
    </source>
</evidence>
<organism evidence="2 3">
    <name type="scientific">Bdellovibrio bacteriovorus</name>
    <dbReference type="NCBI Taxonomy" id="959"/>
    <lineage>
        <taxon>Bacteria</taxon>
        <taxon>Pseudomonadati</taxon>
        <taxon>Bdellovibrionota</taxon>
        <taxon>Bdellovibrionia</taxon>
        <taxon>Bdellovibrionales</taxon>
        <taxon>Pseudobdellovibrionaceae</taxon>
        <taxon>Bdellovibrio</taxon>
    </lineage>
</organism>
<dbReference type="OrthoDB" id="10013739at2"/>
<feature type="chain" id="PRO_5007573315" description="ATP-grasp domain-containing protein" evidence="1">
    <location>
        <begin position="23"/>
        <end position="448"/>
    </location>
</feature>
<comment type="caution">
    <text evidence="2">The sequence shown here is derived from an EMBL/GenBank/DDBJ whole genome shotgun (WGS) entry which is preliminary data.</text>
</comment>
<name>A0A150WL97_BDEBC</name>
<dbReference type="RefSeq" id="WP_061835292.1">
    <property type="nucleotide sequence ID" value="NZ_LUKE01000002.1"/>
</dbReference>
<proteinExistence type="predicted"/>
<protein>
    <recommendedName>
        <fullName evidence="4">ATP-grasp domain-containing protein</fullName>
    </recommendedName>
</protein>
<sequence>MKSVAVSIAIVGSLFMGAYAPAAPVCARVFSHVSDYSPVTFLNDKVNKVEARILLENQSADLAYAPLKLKLGAKRDDLMGFFYDNKIVEFSETTHLMADKLIMAKILQKHLGDRFLEFHPPTMGVKEFLAKNKFVNADGKVIVSKAKLSAALDKEFPQGFIIKPTLDWSSSGKSFYKDKKEIVDLLMKGDNALYNSADMAEAFGGNKTGRIGSGEKLMMMGMIEGTGLSNSKYGEANEFRAHAFYGHVVKGATETRWYTPQNKEKIEAVDRFVEDLLQSMPKGFSHRMGFSFDIFVTPQGKLQIIEVNTNRGERTNWSGFLRTPKTIGAYARHVKDHYGWAIEGTEGWMFYNNLANAKKHVKHDIVDWMKDAANPESHDYALEGFRMMQKDYFAPVLENAKDPVKLQSADFVELLDFAQNYSIRLSKVKKIGDKAWNDFVTWTKTLEH</sequence>
<feature type="signal peptide" evidence="1">
    <location>
        <begin position="1"/>
        <end position="22"/>
    </location>
</feature>
<evidence type="ECO:0008006" key="4">
    <source>
        <dbReference type="Google" id="ProtNLM"/>
    </source>
</evidence>
<reference evidence="2 3" key="1">
    <citation type="submission" date="2016-03" db="EMBL/GenBank/DDBJ databases">
        <authorList>
            <person name="Ploux O."/>
        </authorList>
    </citation>
    <scope>NUCLEOTIDE SEQUENCE [LARGE SCALE GENOMIC DNA]</scope>
    <source>
        <strain evidence="2 3">R0</strain>
    </source>
</reference>
<evidence type="ECO:0000313" key="2">
    <source>
        <dbReference type="EMBL" id="KYG64781.1"/>
    </source>
</evidence>
<dbReference type="AlphaFoldDB" id="A0A150WL97"/>
<keyword evidence="1" id="KW-0732">Signal</keyword>
<gene>
    <name evidence="2" type="ORF">AZI86_11290</name>
</gene>
<accession>A0A150WL97</accession>
<dbReference type="SUPFAM" id="SSF56059">
    <property type="entry name" value="Glutathione synthetase ATP-binding domain-like"/>
    <property type="match status" value="1"/>
</dbReference>